<dbReference type="AlphaFoldDB" id="A7HQK1"/>
<dbReference type="eggNOG" id="COG3653">
    <property type="taxonomic scope" value="Bacteria"/>
</dbReference>
<dbReference type="Proteomes" id="UP000006377">
    <property type="component" value="Chromosome"/>
</dbReference>
<dbReference type="EMBL" id="CP000774">
    <property type="protein sequence ID" value="ABS62184.1"/>
    <property type="molecule type" value="Genomic_DNA"/>
</dbReference>
<evidence type="ECO:0000313" key="2">
    <source>
        <dbReference type="EMBL" id="ABS62184.1"/>
    </source>
</evidence>
<reference evidence="2 3" key="1">
    <citation type="journal article" date="2011" name="Stand. Genomic Sci.">
        <title>Complete genome sequence of Parvibaculum lavamentivorans type strain (DS-1(T)).</title>
        <authorList>
            <person name="Schleheck D."/>
            <person name="Weiss M."/>
            <person name="Pitluck S."/>
            <person name="Bruce D."/>
            <person name="Land M.L."/>
            <person name="Han S."/>
            <person name="Saunders E."/>
            <person name="Tapia R."/>
            <person name="Detter C."/>
            <person name="Brettin T."/>
            <person name="Han J."/>
            <person name="Woyke T."/>
            <person name="Goodwin L."/>
            <person name="Pennacchio L."/>
            <person name="Nolan M."/>
            <person name="Cook A.M."/>
            <person name="Kjelleberg S."/>
            <person name="Thomas T."/>
        </authorList>
    </citation>
    <scope>NUCLEOTIDE SEQUENCE [LARGE SCALE GENOMIC DNA]</scope>
    <source>
        <strain evidence="3">DS-1 / DSM 13023 / NCIMB 13966</strain>
    </source>
</reference>
<dbReference type="GO" id="GO:0016812">
    <property type="term" value="F:hydrolase activity, acting on carbon-nitrogen (but not peptide) bonds, in cyclic amides"/>
    <property type="evidence" value="ECO:0007669"/>
    <property type="project" value="TreeGrafter"/>
</dbReference>
<dbReference type="HOGENOM" id="CLU_016107_2_1_5"/>
<dbReference type="InterPro" id="IPR013108">
    <property type="entry name" value="Amidohydro_3"/>
</dbReference>
<dbReference type="GO" id="GO:0005829">
    <property type="term" value="C:cytosol"/>
    <property type="evidence" value="ECO:0007669"/>
    <property type="project" value="TreeGrafter"/>
</dbReference>
<dbReference type="InterPro" id="IPR032466">
    <property type="entry name" value="Metal_Hydrolase"/>
</dbReference>
<dbReference type="Pfam" id="PF07969">
    <property type="entry name" value="Amidohydro_3"/>
    <property type="match status" value="1"/>
</dbReference>
<dbReference type="KEGG" id="pla:Plav_0561"/>
<dbReference type="STRING" id="402881.Plav_0561"/>
<name>A7HQK1_PARL1</name>
<dbReference type="Gene3D" id="3.20.20.140">
    <property type="entry name" value="Metal-dependent hydrolases"/>
    <property type="match status" value="1"/>
</dbReference>
<gene>
    <name evidence="2" type="ordered locus">Plav_0561</name>
</gene>
<dbReference type="CDD" id="cd01297">
    <property type="entry name" value="D-aminoacylase"/>
    <property type="match status" value="1"/>
</dbReference>
<keyword evidence="2" id="KW-0378">Hydrolase</keyword>
<dbReference type="InterPro" id="IPR050378">
    <property type="entry name" value="Metallo-dep_Hydrolases_sf"/>
</dbReference>
<dbReference type="PANTHER" id="PTHR11647:SF1">
    <property type="entry name" value="COLLAPSIN RESPONSE MEDIATOR PROTEIN"/>
    <property type="match status" value="1"/>
</dbReference>
<dbReference type="RefSeq" id="WP_011995475.1">
    <property type="nucleotide sequence ID" value="NC_009719.1"/>
</dbReference>
<keyword evidence="3" id="KW-1185">Reference proteome</keyword>
<proteinExistence type="predicted"/>
<organism evidence="2 3">
    <name type="scientific">Parvibaculum lavamentivorans (strain DS-1 / DSM 13023 / NCIMB 13966)</name>
    <dbReference type="NCBI Taxonomy" id="402881"/>
    <lineage>
        <taxon>Bacteria</taxon>
        <taxon>Pseudomonadati</taxon>
        <taxon>Pseudomonadota</taxon>
        <taxon>Alphaproteobacteria</taxon>
        <taxon>Hyphomicrobiales</taxon>
        <taxon>Parvibaculaceae</taxon>
        <taxon>Parvibaculum</taxon>
    </lineage>
</organism>
<accession>A7HQK1</accession>
<sequence>MSQHDIVIRGGAAYDGTGAAPVEADVAISGGRIVEIGKVSGSGAEEIDAKGQIVTPGFVDVHTHYDGQVTWDPYLQPSTFHGVTTAVMGNCGVGFAPCKPEQREWLLGLMEGVEDIPGSALAEGIKWNWESFAQYMDAVEASPLALDVGLQIPHAAVRAYVMGERAPALEPATEAETAEMGRLVVEALEAGALGFSTSRTVKHKDVKGGATPTLKAEAMELHGIARAMGKAQKGVLQLIADFKDTDAEFAMLRGMVELSGRPMSITIEQDDRWPTVWKRVLDNIAAANQDGLPIRGQVPPRATGVLLGLTSSLNPFVMHQTFRSIWGAPLEQQVKALRDPEFRAKLLAEEPQYPQGEIIEMLCTFYHKMFALGENPNYEPSPDESAKALAERTGKHPREVLLDWMLERDGKALLYYPLMNYHCGSLADVETMLTHPNTAFGLSDGGAHCGIICDASFPTTLITHWGRDRTRGRKLPLEWLVHGLTQRNAALVGMNDRGVLAAGMKADVNVIDFDNLTLYSPRIVNDLPAGGKRLIQQTDGYTASIVSGAVAFRNGEPTGKLNGRLVRGAQARPQGVRIPAAAD</sequence>
<protein>
    <submittedName>
        <fullName evidence="2">Amidohydrolase 3</fullName>
    </submittedName>
</protein>
<evidence type="ECO:0000259" key="1">
    <source>
        <dbReference type="Pfam" id="PF07969"/>
    </source>
</evidence>
<feature type="domain" description="Amidohydrolase 3" evidence="1">
    <location>
        <begin position="45"/>
        <end position="550"/>
    </location>
</feature>
<dbReference type="OrthoDB" id="9766983at2"/>
<dbReference type="PANTHER" id="PTHR11647">
    <property type="entry name" value="HYDRANTOINASE/DIHYDROPYRIMIDINASE FAMILY MEMBER"/>
    <property type="match status" value="1"/>
</dbReference>
<dbReference type="InterPro" id="IPR011059">
    <property type="entry name" value="Metal-dep_hydrolase_composite"/>
</dbReference>
<evidence type="ECO:0000313" key="3">
    <source>
        <dbReference type="Proteomes" id="UP000006377"/>
    </source>
</evidence>
<dbReference type="SUPFAM" id="SSF51556">
    <property type="entry name" value="Metallo-dependent hydrolases"/>
    <property type="match status" value="1"/>
</dbReference>
<dbReference type="SUPFAM" id="SSF51338">
    <property type="entry name" value="Composite domain of metallo-dependent hydrolases"/>
    <property type="match status" value="1"/>
</dbReference>